<evidence type="ECO:0000256" key="9">
    <source>
        <dbReference type="ARBA" id="ARBA00023136"/>
    </source>
</evidence>
<evidence type="ECO:0000256" key="3">
    <source>
        <dbReference type="ARBA" id="ARBA00007063"/>
    </source>
</evidence>
<evidence type="ECO:0000256" key="8">
    <source>
        <dbReference type="ARBA" id="ARBA00022989"/>
    </source>
</evidence>
<comment type="similarity">
    <text evidence="3 10">Belongs to the glycosyltransferase 22 family.</text>
</comment>
<dbReference type="InterPro" id="IPR005599">
    <property type="entry name" value="GPI_mannosylTrfase"/>
</dbReference>
<evidence type="ECO:0000256" key="6">
    <source>
        <dbReference type="ARBA" id="ARBA00022692"/>
    </source>
</evidence>
<feature type="transmembrane region" description="Helical" evidence="10">
    <location>
        <begin position="130"/>
        <end position="149"/>
    </location>
</feature>
<keyword evidence="7 10" id="KW-0256">Endoplasmic reticulum</keyword>
<proteinExistence type="inferred from homology"/>
<feature type="transmembrane region" description="Helical" evidence="10">
    <location>
        <begin position="12"/>
        <end position="34"/>
    </location>
</feature>
<dbReference type="Proteomes" id="UP000728032">
    <property type="component" value="Unassembled WGS sequence"/>
</dbReference>
<feature type="transmembrane region" description="Helical" evidence="10">
    <location>
        <begin position="107"/>
        <end position="124"/>
    </location>
</feature>
<feature type="non-terminal residue" evidence="11">
    <location>
        <position position="1"/>
    </location>
</feature>
<dbReference type="Pfam" id="PF03901">
    <property type="entry name" value="Glyco_transf_22"/>
    <property type="match status" value="1"/>
</dbReference>
<feature type="transmembrane region" description="Helical" evidence="10">
    <location>
        <begin position="63"/>
        <end position="95"/>
    </location>
</feature>
<evidence type="ECO:0000256" key="7">
    <source>
        <dbReference type="ARBA" id="ARBA00022824"/>
    </source>
</evidence>
<keyword evidence="8 10" id="KW-1133">Transmembrane helix</keyword>
<evidence type="ECO:0000256" key="5">
    <source>
        <dbReference type="ARBA" id="ARBA00022679"/>
    </source>
</evidence>
<comment type="caution">
    <text evidence="10">Lacks conserved residue(s) required for the propagation of feature annotation.</text>
</comment>
<gene>
    <name evidence="11" type="ORF">ONB1V03_LOCUS21676</name>
</gene>
<keyword evidence="9 10" id="KW-0472">Membrane</keyword>
<dbReference type="UniPathway" id="UPA00378"/>
<keyword evidence="12" id="KW-1185">Reference proteome</keyword>
<evidence type="ECO:0000256" key="2">
    <source>
        <dbReference type="ARBA" id="ARBA00004922"/>
    </source>
</evidence>
<dbReference type="GO" id="GO:0006487">
    <property type="term" value="P:protein N-linked glycosylation"/>
    <property type="evidence" value="ECO:0007669"/>
    <property type="project" value="TreeGrafter"/>
</dbReference>
<comment type="subcellular location">
    <subcellularLocation>
        <location evidence="1 10">Endoplasmic reticulum membrane</location>
        <topology evidence="1 10">Multi-pass membrane protein</topology>
    </subcellularLocation>
</comment>
<dbReference type="GO" id="GO:0000026">
    <property type="term" value="F:alpha-1,2-mannosyltransferase activity"/>
    <property type="evidence" value="ECO:0007669"/>
    <property type="project" value="TreeGrafter"/>
</dbReference>
<protein>
    <recommendedName>
        <fullName evidence="10">Mannosyltransferase</fullName>
        <ecNumber evidence="10">2.4.1.-</ecNumber>
    </recommendedName>
</protein>
<evidence type="ECO:0000313" key="11">
    <source>
        <dbReference type="EMBL" id="CAD7665118.1"/>
    </source>
</evidence>
<dbReference type="EMBL" id="CAJPVJ010043512">
    <property type="protein sequence ID" value="CAG2182255.1"/>
    <property type="molecule type" value="Genomic_DNA"/>
</dbReference>
<evidence type="ECO:0000313" key="12">
    <source>
        <dbReference type="Proteomes" id="UP000728032"/>
    </source>
</evidence>
<dbReference type="PANTHER" id="PTHR22760">
    <property type="entry name" value="GLYCOSYLTRANSFERASE"/>
    <property type="match status" value="1"/>
</dbReference>
<evidence type="ECO:0000256" key="1">
    <source>
        <dbReference type="ARBA" id="ARBA00004477"/>
    </source>
</evidence>
<sequence>MLINKKKRIFFAKWSAIIGVSVLLPLVLIDTYYYGKLVLAPVNIVLYNVFSSHGPDLYGTEPWFFYFTNCFLNFNLVFVVSLAALPVMLFCKLFVKSKRNIVNSSHIICLSSLLLWFAVFFSQSHKEERFIYPAYPLICLSAAFAIEMVQKALTAIIPRLTYFYSSLVL</sequence>
<reference evidence="11" key="1">
    <citation type="submission" date="2020-11" db="EMBL/GenBank/DDBJ databases">
        <authorList>
            <person name="Tran Van P."/>
        </authorList>
    </citation>
    <scope>NUCLEOTIDE SEQUENCE</scope>
</reference>
<name>A0A7R9MTQ0_9ACAR</name>
<dbReference type="AlphaFoldDB" id="A0A7R9MTQ0"/>
<comment type="pathway">
    <text evidence="2">Protein modification; protein glycosylation.</text>
</comment>
<keyword evidence="4 10" id="KW-0328">Glycosyltransferase</keyword>
<organism evidence="11">
    <name type="scientific">Oppiella nova</name>
    <dbReference type="NCBI Taxonomy" id="334625"/>
    <lineage>
        <taxon>Eukaryota</taxon>
        <taxon>Metazoa</taxon>
        <taxon>Ecdysozoa</taxon>
        <taxon>Arthropoda</taxon>
        <taxon>Chelicerata</taxon>
        <taxon>Arachnida</taxon>
        <taxon>Acari</taxon>
        <taxon>Acariformes</taxon>
        <taxon>Sarcoptiformes</taxon>
        <taxon>Oribatida</taxon>
        <taxon>Brachypylina</taxon>
        <taxon>Oppioidea</taxon>
        <taxon>Oppiidae</taxon>
        <taxon>Oppiella</taxon>
    </lineage>
</organism>
<dbReference type="EC" id="2.4.1.-" evidence="10"/>
<keyword evidence="5" id="KW-0808">Transferase</keyword>
<dbReference type="EMBL" id="OC958337">
    <property type="protein sequence ID" value="CAD7665118.1"/>
    <property type="molecule type" value="Genomic_DNA"/>
</dbReference>
<dbReference type="PANTHER" id="PTHR22760:SF2">
    <property type="entry name" value="ALPHA-1,2-MANNOSYLTRANSFERASE ALG9"/>
    <property type="match status" value="1"/>
</dbReference>
<dbReference type="OrthoDB" id="497541at2759"/>
<keyword evidence="6 10" id="KW-0812">Transmembrane</keyword>
<accession>A0A7R9MTQ0</accession>
<evidence type="ECO:0000256" key="10">
    <source>
        <dbReference type="RuleBase" id="RU363075"/>
    </source>
</evidence>
<dbReference type="GO" id="GO:0005789">
    <property type="term" value="C:endoplasmic reticulum membrane"/>
    <property type="evidence" value="ECO:0007669"/>
    <property type="project" value="UniProtKB-SubCell"/>
</dbReference>
<evidence type="ECO:0000256" key="4">
    <source>
        <dbReference type="ARBA" id="ARBA00022676"/>
    </source>
</evidence>